<accession>A0A4U2PQ61</accession>
<dbReference type="RefSeq" id="WP_137063092.1">
    <property type="nucleotide sequence ID" value="NZ_PNXQ01000016.1"/>
</dbReference>
<dbReference type="SUPFAM" id="SSF56529">
    <property type="entry name" value="FAH"/>
    <property type="match status" value="1"/>
</dbReference>
<reference evidence="4 5" key="1">
    <citation type="submission" date="2018-01" db="EMBL/GenBank/DDBJ databases">
        <title>Bacillales members from the olive rhizosphere are effective biological control agents against Verticillium dahliae.</title>
        <authorList>
            <person name="Gomez-Lama C."/>
            <person name="Legarda G."/>
            <person name="Ruano-Rosa D."/>
            <person name="Pizarro-Tobias P."/>
            <person name="Valverde-Corredor A."/>
            <person name="Niqui J.L."/>
            <person name="Trivino J.C."/>
            <person name="Roca A."/>
            <person name="Mercado-Blanco J."/>
        </authorList>
    </citation>
    <scope>NUCLEOTIDE SEQUENCE [LARGE SCALE GENOMIC DNA]</scope>
    <source>
        <strain evidence="4 5">PIC167</strain>
    </source>
</reference>
<dbReference type="Proteomes" id="UP000308114">
    <property type="component" value="Unassembled WGS sequence"/>
</dbReference>
<comment type="similarity">
    <text evidence="1">Belongs to the FAH family.</text>
</comment>
<evidence type="ECO:0000256" key="1">
    <source>
        <dbReference type="ARBA" id="ARBA00010211"/>
    </source>
</evidence>
<dbReference type="AlphaFoldDB" id="A0A4U2PQ61"/>
<evidence type="ECO:0000259" key="3">
    <source>
        <dbReference type="Pfam" id="PF01557"/>
    </source>
</evidence>
<dbReference type="InterPro" id="IPR011234">
    <property type="entry name" value="Fumarylacetoacetase-like_C"/>
</dbReference>
<gene>
    <name evidence="4" type="ORF">C1I60_18675</name>
</gene>
<dbReference type="GO" id="GO:0016787">
    <property type="term" value="F:hydrolase activity"/>
    <property type="evidence" value="ECO:0007669"/>
    <property type="project" value="UniProtKB-KW"/>
</dbReference>
<keyword evidence="2" id="KW-0479">Metal-binding</keyword>
<evidence type="ECO:0000256" key="2">
    <source>
        <dbReference type="ARBA" id="ARBA00022723"/>
    </source>
</evidence>
<feature type="domain" description="Fumarylacetoacetase-like C-terminal" evidence="3">
    <location>
        <begin position="86"/>
        <end position="284"/>
    </location>
</feature>
<comment type="caution">
    <text evidence="4">The sequence shown here is derived from an EMBL/GenBank/DDBJ whole genome shotgun (WGS) entry which is preliminary data.</text>
</comment>
<evidence type="ECO:0000313" key="5">
    <source>
        <dbReference type="Proteomes" id="UP000308114"/>
    </source>
</evidence>
<proteinExistence type="inferred from homology"/>
<sequence>MKLVSLKHGDGERAAIEHEDRFFLLEEINRAEGSAWGTTVMKILQQGQLEELVQWYQKHGNRTWSSSPFIPTEEAILAPLFRHPRKIWGIGMNYVQKAIDLASTPPELEPVCFMKPDSSLIGPEEYIRLPAQSVNVTSEAELGIIIGRSCKNVPEERARDVIAGFAATLDMTSQDIHARNPRFLQRSKVFDTFFSLGPQLITPDEISDLQSLAVETVLNDEVIHSNTVSRMIYHPWFIVSYFSQMMTLYPGDVIMTGTPGSVRIQHGDVAECRISSFTTLRNPVADAEYNHQ</sequence>
<dbReference type="GO" id="GO:0046872">
    <property type="term" value="F:metal ion binding"/>
    <property type="evidence" value="ECO:0007669"/>
    <property type="project" value="UniProtKB-KW"/>
</dbReference>
<name>A0A4U2PQ61_9BACL</name>
<dbReference type="EMBL" id="PNXQ01000016">
    <property type="protein sequence ID" value="TKH41413.1"/>
    <property type="molecule type" value="Genomic_DNA"/>
</dbReference>
<keyword evidence="4" id="KW-0378">Hydrolase</keyword>
<dbReference type="InterPro" id="IPR051121">
    <property type="entry name" value="FAH"/>
</dbReference>
<organism evidence="4 5">
    <name type="scientific">Paenibacillus terrae</name>
    <dbReference type="NCBI Taxonomy" id="159743"/>
    <lineage>
        <taxon>Bacteria</taxon>
        <taxon>Bacillati</taxon>
        <taxon>Bacillota</taxon>
        <taxon>Bacilli</taxon>
        <taxon>Bacillales</taxon>
        <taxon>Paenibacillaceae</taxon>
        <taxon>Paenibacillus</taxon>
    </lineage>
</organism>
<dbReference type="Pfam" id="PF01557">
    <property type="entry name" value="FAA_hydrolase"/>
    <property type="match status" value="1"/>
</dbReference>
<dbReference type="Gene3D" id="3.90.850.10">
    <property type="entry name" value="Fumarylacetoacetase-like, C-terminal domain"/>
    <property type="match status" value="1"/>
</dbReference>
<dbReference type="GO" id="GO:0044281">
    <property type="term" value="P:small molecule metabolic process"/>
    <property type="evidence" value="ECO:0007669"/>
    <property type="project" value="UniProtKB-ARBA"/>
</dbReference>
<dbReference type="PANTHER" id="PTHR42796:SF4">
    <property type="entry name" value="FUMARYLACETOACETATE HYDROLASE DOMAIN-CONTAINING PROTEIN 2A"/>
    <property type="match status" value="1"/>
</dbReference>
<protein>
    <submittedName>
        <fullName evidence="4">Fumarylacetoacetate hydrolase</fullName>
    </submittedName>
</protein>
<evidence type="ECO:0000313" key="4">
    <source>
        <dbReference type="EMBL" id="TKH41413.1"/>
    </source>
</evidence>
<dbReference type="PANTHER" id="PTHR42796">
    <property type="entry name" value="FUMARYLACETOACETATE HYDROLASE DOMAIN-CONTAINING PROTEIN 2A-RELATED"/>
    <property type="match status" value="1"/>
</dbReference>
<dbReference type="InterPro" id="IPR036663">
    <property type="entry name" value="Fumarylacetoacetase_C_sf"/>
</dbReference>